<evidence type="ECO:0000256" key="2">
    <source>
        <dbReference type="RuleBase" id="RU003452"/>
    </source>
</evidence>
<dbReference type="InterPro" id="IPR053710">
    <property type="entry name" value="Arylamine_NAT_domain_sf"/>
</dbReference>
<protein>
    <recommendedName>
        <fullName evidence="5">Acetyltransferase</fullName>
    </recommendedName>
</protein>
<evidence type="ECO:0000256" key="1">
    <source>
        <dbReference type="ARBA" id="ARBA00006547"/>
    </source>
</evidence>
<dbReference type="SUPFAM" id="SSF54001">
    <property type="entry name" value="Cysteine proteinases"/>
    <property type="match status" value="1"/>
</dbReference>
<dbReference type="InterPro" id="IPR001447">
    <property type="entry name" value="Arylamine_N-AcTrfase"/>
</dbReference>
<accession>A0A081N094</accession>
<dbReference type="AlphaFoldDB" id="A0A081N094"/>
<organism evidence="3 4">
    <name type="scientific">Endozoicomonas montiporae</name>
    <dbReference type="NCBI Taxonomy" id="1027273"/>
    <lineage>
        <taxon>Bacteria</taxon>
        <taxon>Pseudomonadati</taxon>
        <taxon>Pseudomonadota</taxon>
        <taxon>Gammaproteobacteria</taxon>
        <taxon>Oceanospirillales</taxon>
        <taxon>Endozoicomonadaceae</taxon>
        <taxon>Endozoicomonas</taxon>
    </lineage>
</organism>
<dbReference type="InterPro" id="IPR038765">
    <property type="entry name" value="Papain-like_cys_pep_sf"/>
</dbReference>
<proteinExistence type="inferred from homology"/>
<dbReference type="PANTHER" id="PTHR11786">
    <property type="entry name" value="N-HYDROXYARYLAMINE O-ACETYLTRANSFERASE"/>
    <property type="match status" value="1"/>
</dbReference>
<name>A0A081N094_9GAMM</name>
<comment type="caution">
    <text evidence="3">The sequence shown here is derived from an EMBL/GenBank/DDBJ whole genome shotgun (WGS) entry which is preliminary data.</text>
</comment>
<reference evidence="3 4" key="1">
    <citation type="submission" date="2014-06" db="EMBL/GenBank/DDBJ databases">
        <title>Whole Genome Sequences of Three Symbiotic Endozoicomonas Bacteria.</title>
        <authorList>
            <person name="Neave M.J."/>
            <person name="Apprill A."/>
            <person name="Voolstra C.R."/>
        </authorList>
    </citation>
    <scope>NUCLEOTIDE SEQUENCE [LARGE SCALE GENOMIC DNA]</scope>
    <source>
        <strain evidence="3 4">LMG 24815</strain>
    </source>
</reference>
<dbReference type="PRINTS" id="PR01543">
    <property type="entry name" value="ANATRNSFRASE"/>
</dbReference>
<gene>
    <name evidence="3" type="ORF">GZ77_22350</name>
</gene>
<dbReference type="Gene3D" id="3.30.2140.20">
    <property type="match status" value="1"/>
</dbReference>
<evidence type="ECO:0008006" key="5">
    <source>
        <dbReference type="Google" id="ProtNLM"/>
    </source>
</evidence>
<dbReference type="eggNOG" id="COG2162">
    <property type="taxonomic scope" value="Bacteria"/>
</dbReference>
<dbReference type="Proteomes" id="UP000028006">
    <property type="component" value="Unassembled WGS sequence"/>
</dbReference>
<dbReference type="EMBL" id="JOKG01000005">
    <property type="protein sequence ID" value="KEQ11867.1"/>
    <property type="molecule type" value="Genomic_DNA"/>
</dbReference>
<dbReference type="GO" id="GO:0016407">
    <property type="term" value="F:acetyltransferase activity"/>
    <property type="evidence" value="ECO:0007669"/>
    <property type="project" value="InterPro"/>
</dbReference>
<comment type="similarity">
    <text evidence="1 2">Belongs to the arylamine N-acetyltransferase family.</text>
</comment>
<evidence type="ECO:0000313" key="4">
    <source>
        <dbReference type="Proteomes" id="UP000028006"/>
    </source>
</evidence>
<evidence type="ECO:0000313" key="3">
    <source>
        <dbReference type="EMBL" id="KEQ11867.1"/>
    </source>
</evidence>
<dbReference type="Pfam" id="PF00797">
    <property type="entry name" value="Acetyltransf_2"/>
    <property type="match status" value="1"/>
</dbReference>
<keyword evidence="4" id="KW-1185">Reference proteome</keyword>
<sequence length="273" mass="30583">MDLNAFFKRIQFQGDVSINLQTLNALQTAFVHTVPFENLVIHLGQGINYESDAVFDKIVTRGLGGVCYENNTLFYDALMAMGFDAQLIASEMNPDPEKELSVFTHAAVLVTFSDGQYLVDVGNGRNFGGALAIDGSVNTFAEGYEYKIAPYDERHLGLFARDLNQGKGQKPGEWESPNADQPGGWIIRYAIQPALPAQTRSYFKDACDNIQNSPDSIFRQKRLATLPKACSRITFSDYFWIEKSDDGQRIDKDIPESEYLSVLKRDFGLNYSL</sequence>
<dbReference type="RefSeq" id="WP_051790570.1">
    <property type="nucleotide sequence ID" value="NZ_JOKG01000005.1"/>
</dbReference>
<dbReference type="PANTHER" id="PTHR11786:SF0">
    <property type="entry name" value="ARYLAMINE N-ACETYLTRANSFERASE 4-RELATED"/>
    <property type="match status" value="1"/>
</dbReference>